<dbReference type="PANTHER" id="PTHR44103:SF1">
    <property type="entry name" value="PROPROTEIN CONVERTASE P"/>
    <property type="match status" value="1"/>
</dbReference>
<feature type="chain" id="PRO_5039633978" description="VCBS repeat-containing protein" evidence="2">
    <location>
        <begin position="29"/>
        <end position="556"/>
    </location>
</feature>
<dbReference type="Pfam" id="PF13517">
    <property type="entry name" value="FG-GAP_3"/>
    <property type="match status" value="2"/>
</dbReference>
<evidence type="ECO:0008006" key="5">
    <source>
        <dbReference type="Google" id="ProtNLM"/>
    </source>
</evidence>
<evidence type="ECO:0000256" key="1">
    <source>
        <dbReference type="ARBA" id="ARBA00022729"/>
    </source>
</evidence>
<keyword evidence="1 2" id="KW-0732">Signal</keyword>
<dbReference type="RefSeq" id="WP_116159527.1">
    <property type="nucleotide sequence ID" value="NZ_JACHJY010000012.1"/>
</dbReference>
<protein>
    <recommendedName>
        <fullName evidence="5">VCBS repeat-containing protein</fullName>
    </recommendedName>
</protein>
<sequence>MHHTHHRRRLRRLAACTTFALGMGLVSAGQVPTAAAAPAAVSATASAKPRFDRDGDGRSDRVYRSAATGKLTIILSKTGGTPFTIGADDLDGAVSEEILPADDVWRADGVQELLTLRSDGTLRLHAGVSPTETDKGLVWQGGGWQIYNKVIAPGDLTKDGRQDLLARTQSGTLYVFPGKGSVDYRGPFAPRIAVGGGWQIYDQLVGTNDLDGDAIADIVARTPAGDLYFYKGTGSATAPFKPRVRIGGGWNTYNQVIGADDLNGDGRGDLLARTYSGTYYQYLSVGGGKFGARTYFGGGGQNLSYYLGQGGVPAYGKHNVFAVNWAGTAYTYGTRADGKFGPAKPYGGAGENSWYERMTNGYGLDEADRAMVLTSYNPGLMSDRGGEVSSSAAFYNYAETLSPGDVTFDGEGDVLGLDAWGNLFLHPGLKSTVPQRVGAGVKVATGLRADQLVATGDVTGDGRPDLVSRDGDRLYVHRGTGSATAPFAARALIGAGWSAYEHLAAPGDMDGDGRADLIAVTPGGDVYRYKATGLPGGPVFATRVKVAGGWAYMHLS</sequence>
<proteinExistence type="predicted"/>
<organism evidence="3 4">
    <name type="scientific">Streptomyces nymphaeiformis</name>
    <dbReference type="NCBI Taxonomy" id="2663842"/>
    <lineage>
        <taxon>Bacteria</taxon>
        <taxon>Bacillati</taxon>
        <taxon>Actinomycetota</taxon>
        <taxon>Actinomycetes</taxon>
        <taxon>Kitasatosporales</taxon>
        <taxon>Streptomycetaceae</taxon>
        <taxon>Streptomyces</taxon>
    </lineage>
</organism>
<accession>A0A7W7U6T7</accession>
<evidence type="ECO:0000313" key="3">
    <source>
        <dbReference type="EMBL" id="MBB4986153.1"/>
    </source>
</evidence>
<evidence type="ECO:0000313" key="4">
    <source>
        <dbReference type="Proteomes" id="UP000582643"/>
    </source>
</evidence>
<dbReference type="PANTHER" id="PTHR44103">
    <property type="entry name" value="PROPROTEIN CONVERTASE P"/>
    <property type="match status" value="1"/>
</dbReference>
<feature type="signal peptide" evidence="2">
    <location>
        <begin position="1"/>
        <end position="28"/>
    </location>
</feature>
<comment type="caution">
    <text evidence="3">The sequence shown here is derived from an EMBL/GenBank/DDBJ whole genome shotgun (WGS) entry which is preliminary data.</text>
</comment>
<dbReference type="Gene3D" id="2.130.10.130">
    <property type="entry name" value="Integrin alpha, N-terminal"/>
    <property type="match status" value="2"/>
</dbReference>
<dbReference type="InterPro" id="IPR013517">
    <property type="entry name" value="FG-GAP"/>
</dbReference>
<dbReference type="Proteomes" id="UP000582643">
    <property type="component" value="Unassembled WGS sequence"/>
</dbReference>
<name>A0A7W7U6T7_9ACTN</name>
<dbReference type="InterPro" id="IPR028994">
    <property type="entry name" value="Integrin_alpha_N"/>
</dbReference>
<reference evidence="3 4" key="1">
    <citation type="submission" date="2020-08" db="EMBL/GenBank/DDBJ databases">
        <title>Genomic Encyclopedia of Type Strains, Phase III (KMG-III): the genomes of soil and plant-associated and newly described type strains.</title>
        <authorList>
            <person name="Whitman W."/>
        </authorList>
    </citation>
    <scope>NUCLEOTIDE SEQUENCE [LARGE SCALE GENOMIC DNA]</scope>
    <source>
        <strain evidence="3 4">SFB5A</strain>
    </source>
</reference>
<evidence type="ECO:0000256" key="2">
    <source>
        <dbReference type="SAM" id="SignalP"/>
    </source>
</evidence>
<gene>
    <name evidence="3" type="ORF">GGE06_007120</name>
</gene>
<dbReference type="EMBL" id="JACHJY010000012">
    <property type="protein sequence ID" value="MBB4986153.1"/>
    <property type="molecule type" value="Genomic_DNA"/>
</dbReference>
<dbReference type="SUPFAM" id="SSF69318">
    <property type="entry name" value="Integrin alpha N-terminal domain"/>
    <property type="match status" value="2"/>
</dbReference>
<dbReference type="AlphaFoldDB" id="A0A7W7U6T7"/>
<keyword evidence="4" id="KW-1185">Reference proteome</keyword>